<evidence type="ECO:0000256" key="2">
    <source>
        <dbReference type="SAM" id="Phobius"/>
    </source>
</evidence>
<organism evidence="3 4">
    <name type="scientific">Leersia perrieri</name>
    <dbReference type="NCBI Taxonomy" id="77586"/>
    <lineage>
        <taxon>Eukaryota</taxon>
        <taxon>Viridiplantae</taxon>
        <taxon>Streptophyta</taxon>
        <taxon>Embryophyta</taxon>
        <taxon>Tracheophyta</taxon>
        <taxon>Spermatophyta</taxon>
        <taxon>Magnoliopsida</taxon>
        <taxon>Liliopsida</taxon>
        <taxon>Poales</taxon>
        <taxon>Poaceae</taxon>
        <taxon>BOP clade</taxon>
        <taxon>Oryzoideae</taxon>
        <taxon>Oryzeae</taxon>
        <taxon>Oryzinae</taxon>
        <taxon>Leersia</taxon>
    </lineage>
</organism>
<dbReference type="AlphaFoldDB" id="A0A0D9XP85"/>
<keyword evidence="2" id="KW-0472">Membrane</keyword>
<accession>A0A0D9XP85</accession>
<feature type="transmembrane region" description="Helical" evidence="2">
    <location>
        <begin position="168"/>
        <end position="184"/>
    </location>
</feature>
<dbReference type="Gramene" id="LPERR11G03100.1">
    <property type="protein sequence ID" value="LPERR11G03100.1"/>
    <property type="gene ID" value="LPERR11G03100"/>
</dbReference>
<reference evidence="4" key="2">
    <citation type="submission" date="2013-12" db="EMBL/GenBank/DDBJ databases">
        <authorList>
            <person name="Yu Y."/>
            <person name="Lee S."/>
            <person name="de Baynast K."/>
            <person name="Wissotski M."/>
            <person name="Liu L."/>
            <person name="Talag J."/>
            <person name="Goicoechea J."/>
            <person name="Angelova A."/>
            <person name="Jetty R."/>
            <person name="Kudrna D."/>
            <person name="Golser W."/>
            <person name="Rivera L."/>
            <person name="Zhang J."/>
            <person name="Wing R."/>
        </authorList>
    </citation>
    <scope>NUCLEOTIDE SEQUENCE</scope>
</reference>
<evidence type="ECO:0000256" key="1">
    <source>
        <dbReference type="SAM" id="MobiDB-lite"/>
    </source>
</evidence>
<proteinExistence type="predicted"/>
<reference evidence="3" key="3">
    <citation type="submission" date="2015-04" db="UniProtKB">
        <authorList>
            <consortium name="EnsemblPlants"/>
        </authorList>
    </citation>
    <scope>IDENTIFICATION</scope>
</reference>
<keyword evidence="2" id="KW-0812">Transmembrane</keyword>
<reference evidence="3 4" key="1">
    <citation type="submission" date="2012-08" db="EMBL/GenBank/DDBJ databases">
        <title>Oryza genome evolution.</title>
        <authorList>
            <person name="Wing R.A."/>
        </authorList>
    </citation>
    <scope>NUCLEOTIDE SEQUENCE</scope>
</reference>
<name>A0A0D9XP85_9ORYZ</name>
<evidence type="ECO:0000313" key="4">
    <source>
        <dbReference type="Proteomes" id="UP000032180"/>
    </source>
</evidence>
<dbReference type="eggNOG" id="ENOG502S4FH">
    <property type="taxonomic scope" value="Eukaryota"/>
</dbReference>
<dbReference type="HOGENOM" id="CLU_109979_0_0_1"/>
<protein>
    <submittedName>
        <fullName evidence="3">Uncharacterized protein</fullName>
    </submittedName>
</protein>
<evidence type="ECO:0000313" key="3">
    <source>
        <dbReference type="EnsemblPlants" id="LPERR11G03100.1"/>
    </source>
</evidence>
<dbReference type="Proteomes" id="UP000032180">
    <property type="component" value="Chromosome 11"/>
</dbReference>
<keyword evidence="2" id="KW-1133">Transmembrane helix</keyword>
<dbReference type="PANTHER" id="PTHR34569">
    <property type="entry name" value="EXPRESSED PROTEIN"/>
    <property type="match status" value="1"/>
</dbReference>
<feature type="region of interest" description="Disordered" evidence="1">
    <location>
        <begin position="103"/>
        <end position="125"/>
    </location>
</feature>
<feature type="region of interest" description="Disordered" evidence="1">
    <location>
        <begin position="1"/>
        <end position="51"/>
    </location>
</feature>
<feature type="region of interest" description="Disordered" evidence="1">
    <location>
        <begin position="76"/>
        <end position="95"/>
    </location>
</feature>
<dbReference type="PANTHER" id="PTHR34569:SF20">
    <property type="entry name" value="EXPRESSED PROTEIN"/>
    <property type="match status" value="1"/>
</dbReference>
<dbReference type="EnsemblPlants" id="LPERR11G03100.1">
    <property type="protein sequence ID" value="LPERR11G03100.1"/>
    <property type="gene ID" value="LPERR11G03100"/>
</dbReference>
<sequence length="185" mass="19146">MVTAVAAVMDSPSPSPSPSPAMKRHRLGGSSVANWESTGASTSGGGGDFDLRHWRPAIADGGNKRAGSGMRRRWAPPEIEIPTGGGAGPRGYTSLRDIMSSPEYAKAASSRSTSPADGGSGGAGAGDVHMIRHPLVKHAAYAYLQLTPSARDVAAAAARTRRRRNGPFCRLILGCLGFVGAFFGR</sequence>
<keyword evidence="4" id="KW-1185">Reference proteome</keyword>